<name>A0ACC2NK58_9HYME</name>
<keyword evidence="2" id="KW-1185">Reference proteome</keyword>
<dbReference type="Proteomes" id="UP001239111">
    <property type="component" value="Chromosome 3"/>
</dbReference>
<comment type="caution">
    <text evidence="1">The sequence shown here is derived from an EMBL/GenBank/DDBJ whole genome shotgun (WGS) entry which is preliminary data.</text>
</comment>
<proteinExistence type="predicted"/>
<protein>
    <submittedName>
        <fullName evidence="1">Uncharacterized protein</fullName>
    </submittedName>
</protein>
<gene>
    <name evidence="1" type="ORF">QAD02_001958</name>
</gene>
<accession>A0ACC2NK58</accession>
<sequence>MSSDDSFAFKDDFPVPDSALDTDAIISSAIAEFNEVVQYPELTSCLAGEPLGLQFFGENTSEVEAPLELLIDDLPPVLNSTTTDPLICMDSSRDVPLTDNNVSLASVLASYHEPFESPLFAHVPSSACDDPAACGPVTLTDLDSANHKGLVHSSSYAPTHREVSIALPVNQVKRTAGLIKRSRNTRKKMAGSSSNADGTSVNVKRRPKGAKTTRNVASSTQTSGDLERLADSNVGVSVEPMDVEACQGSDRYDFCYDPIVARLTKTLSKIKSTRRRPYARLPSMFDRVGRLCLQLMRIQHDLSVGGGSPHYIHGCCLLCGITALITTELPARLLCRKCL</sequence>
<organism evidence="1 2">
    <name type="scientific">Eretmocerus hayati</name>
    <dbReference type="NCBI Taxonomy" id="131215"/>
    <lineage>
        <taxon>Eukaryota</taxon>
        <taxon>Metazoa</taxon>
        <taxon>Ecdysozoa</taxon>
        <taxon>Arthropoda</taxon>
        <taxon>Hexapoda</taxon>
        <taxon>Insecta</taxon>
        <taxon>Pterygota</taxon>
        <taxon>Neoptera</taxon>
        <taxon>Endopterygota</taxon>
        <taxon>Hymenoptera</taxon>
        <taxon>Apocrita</taxon>
        <taxon>Proctotrupomorpha</taxon>
        <taxon>Chalcidoidea</taxon>
        <taxon>Aphelinidae</taxon>
        <taxon>Aphelininae</taxon>
        <taxon>Eretmocerus</taxon>
    </lineage>
</organism>
<reference evidence="1" key="1">
    <citation type="submission" date="2023-04" db="EMBL/GenBank/DDBJ databases">
        <title>A chromosome-level genome assembly of the parasitoid wasp Eretmocerus hayati.</title>
        <authorList>
            <person name="Zhong Y."/>
            <person name="Liu S."/>
            <person name="Liu Y."/>
        </authorList>
    </citation>
    <scope>NUCLEOTIDE SEQUENCE</scope>
    <source>
        <strain evidence="1">ZJU_SS_LIU_2023</strain>
    </source>
</reference>
<evidence type="ECO:0000313" key="1">
    <source>
        <dbReference type="EMBL" id="KAJ8670699.1"/>
    </source>
</evidence>
<dbReference type="EMBL" id="CM056743">
    <property type="protein sequence ID" value="KAJ8670699.1"/>
    <property type="molecule type" value="Genomic_DNA"/>
</dbReference>
<evidence type="ECO:0000313" key="2">
    <source>
        <dbReference type="Proteomes" id="UP001239111"/>
    </source>
</evidence>